<sequence>MLVSYALLRNLVRVSSSSVKSTPESFDAAFKWLLETASSSSPSDKDIRIFEQERPWAMATPVIVHGEPERLDRRANCVIRWVEHPERNLNIELDPRDNSYTVQVKAVYYAVINAMFHRASHVLIYSPNDVVVKVANGVFKAKKEIEMFDAIRRRAVKSGINGDTCVRLRLLNNDILQSVQKKVEDDTNRKSVPAWFTEKNFRKRYFNEIARA</sequence>
<name>A0A7I4Y3R1_HAECO</name>
<keyword evidence="1" id="KW-1185">Reference proteome</keyword>
<proteinExistence type="predicted"/>
<evidence type="ECO:0000313" key="1">
    <source>
        <dbReference type="Proteomes" id="UP000025227"/>
    </source>
</evidence>
<reference evidence="2" key="1">
    <citation type="submission" date="2020-12" db="UniProtKB">
        <authorList>
            <consortium name="WormBaseParasite"/>
        </authorList>
    </citation>
    <scope>IDENTIFICATION</scope>
    <source>
        <strain evidence="2">MHco3</strain>
    </source>
</reference>
<organism evidence="1 2">
    <name type="scientific">Haemonchus contortus</name>
    <name type="common">Barber pole worm</name>
    <dbReference type="NCBI Taxonomy" id="6289"/>
    <lineage>
        <taxon>Eukaryota</taxon>
        <taxon>Metazoa</taxon>
        <taxon>Ecdysozoa</taxon>
        <taxon>Nematoda</taxon>
        <taxon>Chromadorea</taxon>
        <taxon>Rhabditida</taxon>
        <taxon>Rhabditina</taxon>
        <taxon>Rhabditomorpha</taxon>
        <taxon>Strongyloidea</taxon>
        <taxon>Trichostrongylidae</taxon>
        <taxon>Haemonchus</taxon>
    </lineage>
</organism>
<dbReference type="OrthoDB" id="5788504at2759"/>
<dbReference type="AlphaFoldDB" id="A0A7I4Y3R1"/>
<accession>A0A7I4Y3R1</accession>
<dbReference type="OMA" id="RANCVIR"/>
<dbReference type="Proteomes" id="UP000025227">
    <property type="component" value="Unplaced"/>
</dbReference>
<dbReference type="WBParaSite" id="HCON_00041270-00001">
    <property type="protein sequence ID" value="HCON_00041270-00001"/>
    <property type="gene ID" value="HCON_00041270"/>
</dbReference>
<protein>
    <submittedName>
        <fullName evidence="2">39S ribosomal protein L22, mitochondrial</fullName>
    </submittedName>
</protein>
<evidence type="ECO:0000313" key="2">
    <source>
        <dbReference type="WBParaSite" id="HCON_00041270-00001"/>
    </source>
</evidence>